<evidence type="ECO:0000256" key="4">
    <source>
        <dbReference type="ARBA" id="ARBA00022547"/>
    </source>
</evidence>
<keyword evidence="4 14" id="KW-0138">CF(0)</keyword>
<protein>
    <recommendedName>
        <fullName evidence="14">ATP synthase complex subunit 8</fullName>
    </recommendedName>
</protein>
<gene>
    <name evidence="15" type="primary">ATP8</name>
</gene>
<evidence type="ECO:0000256" key="11">
    <source>
        <dbReference type="ARBA" id="ARBA00023310"/>
    </source>
</evidence>
<evidence type="ECO:0000256" key="9">
    <source>
        <dbReference type="ARBA" id="ARBA00023128"/>
    </source>
</evidence>
<comment type="subunit">
    <text evidence="13">Component of the ATP synthase complex composed at least of ATP5F1A/subunit alpha, ATP5F1B/subunit beta, ATP5MC1/subunit c (homooctomer), MT-ATP6/subunit a, MT-ATP8/subunit 8, ATP5ME/subunit e, ATP5MF/subunit f, ATP5MG/subunit g, ATP5MK/subunit k, ATP5MJ/subunit j, ATP5F1C/subunit gamma, ATP5F1D/subunit delta, ATP5F1E/subunit epsilon, ATP5PF/subunit F6, ATP5PB/subunit b, ATP5PD/subunit d, ATP5PO/subunit OSCP. ATP synthase complex consists of a soluble F(1) head domain (subunits alpha(3) and beta(3)) - the catalytic core - and a membrane F(0) domain - the membrane proton channel (subunits c, a, 8, e, f, g, k and j). These two domains are linked by a central stalk (subunits gamma, delta, and epsilon) rotating inside the F1 region and a stationary peripheral stalk (subunits F6, b, d, and OSCP).</text>
</comment>
<evidence type="ECO:0000256" key="3">
    <source>
        <dbReference type="ARBA" id="ARBA00022448"/>
    </source>
</evidence>
<evidence type="ECO:0000256" key="5">
    <source>
        <dbReference type="ARBA" id="ARBA00022692"/>
    </source>
</evidence>
<evidence type="ECO:0000256" key="6">
    <source>
        <dbReference type="ARBA" id="ARBA00022781"/>
    </source>
</evidence>
<keyword evidence="3 14" id="KW-0813">Transport</keyword>
<dbReference type="Pfam" id="PF00895">
    <property type="entry name" value="ATP-synt_8"/>
    <property type="match status" value="1"/>
</dbReference>
<dbReference type="InterPro" id="IPR001421">
    <property type="entry name" value="ATP8_metazoa"/>
</dbReference>
<geneLocation type="mitochondrion" evidence="15"/>
<dbReference type="PANTHER" id="PTHR39937:SF1">
    <property type="entry name" value="ATP SYNTHASE PROTEIN 8"/>
    <property type="match status" value="1"/>
</dbReference>
<comment type="subcellular location">
    <subcellularLocation>
        <location evidence="1 14">Mitochondrion membrane</location>
        <topology evidence="1 14">Single-pass membrane protein</topology>
    </subcellularLocation>
</comment>
<dbReference type="GO" id="GO:0045259">
    <property type="term" value="C:proton-transporting ATP synthase complex"/>
    <property type="evidence" value="ECO:0007669"/>
    <property type="project" value="UniProtKB-KW"/>
</dbReference>
<keyword evidence="5 14" id="KW-0812">Transmembrane</keyword>
<organism evidence="15">
    <name type="scientific">Pampus argenteus</name>
    <name type="common">Silver pomfret</name>
    <name type="synonym">Stromateus argenteus</name>
    <dbReference type="NCBI Taxonomy" id="206143"/>
    <lineage>
        <taxon>Eukaryota</taxon>
        <taxon>Metazoa</taxon>
        <taxon>Chordata</taxon>
        <taxon>Craniata</taxon>
        <taxon>Vertebrata</taxon>
        <taxon>Euteleostomi</taxon>
        <taxon>Actinopterygii</taxon>
        <taxon>Neopterygii</taxon>
        <taxon>Teleostei</taxon>
        <taxon>Neoteleostei</taxon>
        <taxon>Acanthomorphata</taxon>
        <taxon>Pelagiaria</taxon>
        <taxon>Scombriformes</taxon>
        <taxon>Stromateidae</taxon>
        <taxon>Pampus</taxon>
    </lineage>
</organism>
<proteinExistence type="inferred from homology"/>
<evidence type="ECO:0000256" key="2">
    <source>
        <dbReference type="ARBA" id="ARBA00008892"/>
    </source>
</evidence>
<keyword evidence="10" id="KW-0472">Membrane</keyword>
<dbReference type="CTD" id="4509"/>
<keyword evidence="11" id="KW-0066">ATP synthesis</keyword>
<dbReference type="GO" id="GO:0015986">
    <property type="term" value="P:proton motive force-driven ATP synthesis"/>
    <property type="evidence" value="ECO:0007669"/>
    <property type="project" value="InterPro"/>
</dbReference>
<accession>A0A023J8C3</accession>
<keyword evidence="8 14" id="KW-0406">Ion transport</keyword>
<dbReference type="GeneID" id="18267535"/>
<dbReference type="InterPro" id="IPR050635">
    <property type="entry name" value="ATPase_protein_8"/>
</dbReference>
<comment type="function">
    <text evidence="12">Subunit 8, of the mitochondrial membrane ATP synthase complex (F(1)F(0) ATP synthase or Complex V) that produces ATP from ADP in the presence of a proton gradient across the membrane which is generated by electron transport complexes of the respiratory chain. ATP synthase complex consist of a soluble F(1) head domain - the catalytic core - and a membrane F(1) domain - the membrane proton channel. These two domains are linked by a central stalk rotating inside the F(1) region and a stationary peripheral stalk. During catalysis, ATP synthesis in the catalytic domain of F(1) is coupled via a rotary mechanism of the central stalk subunits to proton translocation. In vivo, can only synthesize ATP although its ATP hydrolase activity can be activated artificially in vitro. Part of the complex F(0) domain.</text>
</comment>
<evidence type="ECO:0000256" key="14">
    <source>
        <dbReference type="RuleBase" id="RU003661"/>
    </source>
</evidence>
<reference evidence="15" key="1">
    <citation type="journal article" date="2014" name="Mitochondrial DNA">
        <title>The complete mitochondrial genome sequence of Pampus argenteus (Perciformes: Stromateidae).</title>
        <authorList>
            <person name="Sun D."/>
            <person name="Cheng Q."/>
            <person name="Qiao H."/>
            <person name="Chen Y."/>
        </authorList>
    </citation>
    <scope>NUCLEOTIDE SEQUENCE</scope>
</reference>
<keyword evidence="6 14" id="KW-0375">Hydrogen ion transport</keyword>
<comment type="similarity">
    <text evidence="2 14">Belongs to the ATPase protein 8 family.</text>
</comment>
<dbReference type="RefSeq" id="YP_009002364.1">
    <property type="nucleotide sequence ID" value="NC_023466.1"/>
</dbReference>
<evidence type="ECO:0000256" key="12">
    <source>
        <dbReference type="ARBA" id="ARBA00053067"/>
    </source>
</evidence>
<evidence type="ECO:0000256" key="13">
    <source>
        <dbReference type="ARBA" id="ARBA00064647"/>
    </source>
</evidence>
<name>A0A023J8C3_PAMAR</name>
<evidence type="ECO:0000256" key="8">
    <source>
        <dbReference type="ARBA" id="ARBA00023065"/>
    </source>
</evidence>
<dbReference type="AlphaFoldDB" id="A0A023J8C3"/>
<evidence type="ECO:0000256" key="10">
    <source>
        <dbReference type="ARBA" id="ARBA00023136"/>
    </source>
</evidence>
<keyword evidence="7" id="KW-1133">Transmembrane helix</keyword>
<dbReference type="EMBL" id="KF873612">
    <property type="protein sequence ID" value="AHH24432.1"/>
    <property type="molecule type" value="Genomic_DNA"/>
</dbReference>
<dbReference type="GO" id="GO:0015078">
    <property type="term" value="F:proton transmembrane transporter activity"/>
    <property type="evidence" value="ECO:0007669"/>
    <property type="project" value="InterPro"/>
</dbReference>
<evidence type="ECO:0000256" key="1">
    <source>
        <dbReference type="ARBA" id="ARBA00004304"/>
    </source>
</evidence>
<dbReference type="PANTHER" id="PTHR39937">
    <property type="entry name" value="ATP SYNTHASE PROTEIN 8"/>
    <property type="match status" value="1"/>
</dbReference>
<sequence length="55" mass="6815">MPQMNLDVWFMIMHHSWFALLFVVAPKVLNHTFIKVHPYKEHLNTQKPQWNWPWT</sequence>
<evidence type="ECO:0000313" key="15">
    <source>
        <dbReference type="EMBL" id="AHH24432.1"/>
    </source>
</evidence>
<dbReference type="GO" id="GO:0031966">
    <property type="term" value="C:mitochondrial membrane"/>
    <property type="evidence" value="ECO:0007669"/>
    <property type="project" value="UniProtKB-SubCell"/>
</dbReference>
<evidence type="ECO:0000256" key="7">
    <source>
        <dbReference type="ARBA" id="ARBA00022989"/>
    </source>
</evidence>
<keyword evidence="9 14" id="KW-0496">Mitochondrion</keyword>